<dbReference type="InParanoid" id="A0A7M7P3R1"/>
<dbReference type="EnsemblMetazoa" id="XM_030989836">
    <property type="protein sequence ID" value="XP_030845696"/>
    <property type="gene ID" value="LOC105439067"/>
</dbReference>
<evidence type="ECO:0000313" key="2">
    <source>
        <dbReference type="EnsemblMetazoa" id="XP_030845696"/>
    </source>
</evidence>
<protein>
    <submittedName>
        <fullName evidence="2">Uncharacterized protein</fullName>
    </submittedName>
</protein>
<name>A0A7M7P3R1_STRPU</name>
<dbReference type="KEGG" id="spu:105439067"/>
<dbReference type="GeneID" id="105439067"/>
<keyword evidence="1" id="KW-0732">Signal</keyword>
<evidence type="ECO:0000313" key="3">
    <source>
        <dbReference type="Proteomes" id="UP000007110"/>
    </source>
</evidence>
<accession>A0A7M7P3R1</accession>
<organism evidence="2 3">
    <name type="scientific">Strongylocentrotus purpuratus</name>
    <name type="common">Purple sea urchin</name>
    <dbReference type="NCBI Taxonomy" id="7668"/>
    <lineage>
        <taxon>Eukaryota</taxon>
        <taxon>Metazoa</taxon>
        <taxon>Echinodermata</taxon>
        <taxon>Eleutherozoa</taxon>
        <taxon>Echinozoa</taxon>
        <taxon>Echinoidea</taxon>
        <taxon>Euechinoidea</taxon>
        <taxon>Echinacea</taxon>
        <taxon>Camarodonta</taxon>
        <taxon>Echinidea</taxon>
        <taxon>Strongylocentrotidae</taxon>
        <taxon>Strongylocentrotus</taxon>
    </lineage>
</organism>
<dbReference type="AlphaFoldDB" id="A0A7M7P3R1"/>
<sequence>MMGLWQRCLPVLLVALVSLATWQHSAHAESRFCEGSKKVQQEVTERSLLPCVDLRDPKVKGEGWILDKDTQPYEVEGVTLCPVLRSGLKESIVPTVECCSGYQGPLCDDGKLVA</sequence>
<evidence type="ECO:0000256" key="1">
    <source>
        <dbReference type="SAM" id="SignalP"/>
    </source>
</evidence>
<dbReference type="RefSeq" id="XP_030845696.1">
    <property type="nucleotide sequence ID" value="XM_030989836.1"/>
</dbReference>
<reference evidence="3" key="1">
    <citation type="submission" date="2015-02" db="EMBL/GenBank/DDBJ databases">
        <title>Genome sequencing for Strongylocentrotus purpuratus.</title>
        <authorList>
            <person name="Murali S."/>
            <person name="Liu Y."/>
            <person name="Vee V."/>
            <person name="English A."/>
            <person name="Wang M."/>
            <person name="Skinner E."/>
            <person name="Han Y."/>
            <person name="Muzny D.M."/>
            <person name="Worley K.C."/>
            <person name="Gibbs R.A."/>
        </authorList>
    </citation>
    <scope>NUCLEOTIDE SEQUENCE</scope>
</reference>
<keyword evidence="3" id="KW-1185">Reference proteome</keyword>
<feature type="signal peptide" evidence="1">
    <location>
        <begin position="1"/>
        <end position="28"/>
    </location>
</feature>
<dbReference type="Proteomes" id="UP000007110">
    <property type="component" value="Unassembled WGS sequence"/>
</dbReference>
<feature type="chain" id="PRO_5029456070" evidence="1">
    <location>
        <begin position="29"/>
        <end position="114"/>
    </location>
</feature>
<proteinExistence type="predicted"/>
<reference evidence="2" key="2">
    <citation type="submission" date="2021-01" db="UniProtKB">
        <authorList>
            <consortium name="EnsemblMetazoa"/>
        </authorList>
    </citation>
    <scope>IDENTIFICATION</scope>
</reference>